<dbReference type="Gene3D" id="1.10.150.130">
    <property type="match status" value="1"/>
</dbReference>
<proteinExistence type="inferred from homology"/>
<dbReference type="Gene3D" id="1.10.443.10">
    <property type="entry name" value="Intergrase catalytic core"/>
    <property type="match status" value="1"/>
</dbReference>
<comment type="caution">
    <text evidence="5">The sequence shown here is derived from an EMBL/GenBank/DDBJ whole genome shotgun (WGS) entry which is preliminary data.</text>
</comment>
<dbReference type="EMBL" id="AVCJ01000012">
    <property type="protein sequence ID" value="KFL36713.1"/>
    <property type="molecule type" value="Genomic_DNA"/>
</dbReference>
<evidence type="ECO:0000313" key="5">
    <source>
        <dbReference type="EMBL" id="KFL36713.1"/>
    </source>
</evidence>
<dbReference type="PANTHER" id="PTHR30629:SF2">
    <property type="entry name" value="PROPHAGE INTEGRASE INTS-RELATED"/>
    <property type="match status" value="1"/>
</dbReference>
<dbReference type="GO" id="GO:0015074">
    <property type="term" value="P:DNA integration"/>
    <property type="evidence" value="ECO:0007669"/>
    <property type="project" value="UniProtKB-KW"/>
</dbReference>
<evidence type="ECO:0000256" key="1">
    <source>
        <dbReference type="ARBA" id="ARBA00008857"/>
    </source>
</evidence>
<evidence type="ECO:0008006" key="7">
    <source>
        <dbReference type="Google" id="ProtNLM"/>
    </source>
</evidence>
<evidence type="ECO:0000256" key="2">
    <source>
        <dbReference type="ARBA" id="ARBA00022908"/>
    </source>
</evidence>
<keyword evidence="4" id="KW-0233">DNA recombination</keyword>
<gene>
    <name evidence="5" type="ORF">N788_03640</name>
</gene>
<reference evidence="6" key="1">
    <citation type="submission" date="2013-08" db="EMBL/GenBank/DDBJ databases">
        <title>Genome sequencing of Arenimonas donghaensis.</title>
        <authorList>
            <person name="Chen F."/>
            <person name="Wang G."/>
        </authorList>
    </citation>
    <scope>NUCLEOTIDE SEQUENCE [LARGE SCALE GENOMIC DNA]</scope>
    <source>
        <strain evidence="6">HO3-R19</strain>
    </source>
</reference>
<keyword evidence="6" id="KW-1185">Reference proteome</keyword>
<dbReference type="InterPro" id="IPR010998">
    <property type="entry name" value="Integrase_recombinase_N"/>
</dbReference>
<dbReference type="PANTHER" id="PTHR30629">
    <property type="entry name" value="PROPHAGE INTEGRASE"/>
    <property type="match status" value="1"/>
</dbReference>
<dbReference type="InterPro" id="IPR013762">
    <property type="entry name" value="Integrase-like_cat_sf"/>
</dbReference>
<dbReference type="InterPro" id="IPR050808">
    <property type="entry name" value="Phage_Integrase"/>
</dbReference>
<dbReference type="OrthoDB" id="9795573at2"/>
<dbReference type="InterPro" id="IPR011010">
    <property type="entry name" value="DNA_brk_join_enz"/>
</dbReference>
<dbReference type="Proteomes" id="UP000029085">
    <property type="component" value="Unassembled WGS sequence"/>
</dbReference>
<protein>
    <recommendedName>
        <fullName evidence="7">Tyr recombinase domain-containing protein</fullName>
    </recommendedName>
</protein>
<dbReference type="STRING" id="1121014.N788_03640"/>
<sequence length="450" mass="49237">MGITVRGLESLKPGEWLTESGNRNVGALRAKGGPNGARFYFRYRDSAGRYDDLPLGAFDARGRDGLTLTEAKTRAGELSRRYLGGETDLRLALETERRETELALEAKARAHEAAKAKRAATLGALLTAYVAQLERDGKASAKAVARAVTRHVAEPWPSLWEKAAEEVTIEDLVAVLARVVDGGKLTEARKLRAYLSAAYQAAIRARQDARGLEALRKLRITRNPARDLATVDGGSKARDRALSVAELQAYWRRIRALPCRPAGALLRFHLLTGAQRVEQLSRLTKDDLDRDADAVCLRDAKGRRKVPRLHLVPLLPEAWDALQAMAPGRVGPFLFSVTAGETGAAYSSVLLRLREVVAAMEKAGELERGPFTVGDLRRTVETRLAAVGVSTETRAQLQSHGLGGVQARHYDRHDYLEDKRAALVTLLGLCEATPATVTPITGRKIPARRR</sequence>
<dbReference type="AlphaFoldDB" id="A0A087MIL0"/>
<keyword evidence="2" id="KW-0229">DNA integration</keyword>
<accession>A0A087MIL0</accession>
<dbReference type="GO" id="GO:0006310">
    <property type="term" value="P:DNA recombination"/>
    <property type="evidence" value="ECO:0007669"/>
    <property type="project" value="UniProtKB-KW"/>
</dbReference>
<evidence type="ECO:0000256" key="4">
    <source>
        <dbReference type="ARBA" id="ARBA00023172"/>
    </source>
</evidence>
<organism evidence="5 6">
    <name type="scientific">Arenimonas donghaensis DSM 18148 = HO3-R19</name>
    <dbReference type="NCBI Taxonomy" id="1121014"/>
    <lineage>
        <taxon>Bacteria</taxon>
        <taxon>Pseudomonadati</taxon>
        <taxon>Pseudomonadota</taxon>
        <taxon>Gammaproteobacteria</taxon>
        <taxon>Lysobacterales</taxon>
        <taxon>Lysobacteraceae</taxon>
        <taxon>Arenimonas</taxon>
    </lineage>
</organism>
<evidence type="ECO:0000256" key="3">
    <source>
        <dbReference type="ARBA" id="ARBA00023125"/>
    </source>
</evidence>
<reference evidence="5 6" key="2">
    <citation type="journal article" date="2015" name="Stand. Genomic Sci.">
        <title>High quality draft genomic sequence of Arenimonas donghaensis DSM 18148(T).</title>
        <authorList>
            <person name="Chen F."/>
            <person name="Wang H."/>
            <person name="Cao Y."/>
            <person name="Li X."/>
            <person name="Wang G."/>
        </authorList>
    </citation>
    <scope>NUCLEOTIDE SEQUENCE [LARGE SCALE GENOMIC DNA]</scope>
    <source>
        <strain evidence="5 6">HO3-R19</strain>
    </source>
</reference>
<dbReference type="RefSeq" id="WP_051924463.1">
    <property type="nucleotide sequence ID" value="NZ_AVCJ01000012.1"/>
</dbReference>
<keyword evidence="3" id="KW-0238">DNA-binding</keyword>
<dbReference type="GO" id="GO:0003677">
    <property type="term" value="F:DNA binding"/>
    <property type="evidence" value="ECO:0007669"/>
    <property type="project" value="UniProtKB-KW"/>
</dbReference>
<name>A0A087MIL0_9GAMM</name>
<evidence type="ECO:0000313" key="6">
    <source>
        <dbReference type="Proteomes" id="UP000029085"/>
    </source>
</evidence>
<dbReference type="SUPFAM" id="SSF56349">
    <property type="entry name" value="DNA breaking-rejoining enzymes"/>
    <property type="match status" value="1"/>
</dbReference>
<comment type="similarity">
    <text evidence="1">Belongs to the 'phage' integrase family.</text>
</comment>